<sequence length="269" mass="28384">MTVGETLDAATALLRARALPLLALAAVLAGAEQAVLAPLRAAARVSAPMFLPDLDDDFGAWWLLAATGITMETVIIAVLGAYAGAAAGPALLGRAVPHRSLWRRTRPGPVLVVILVLAVLSWPAALAGGLPWILLYGLFGLATPVLTMDRVSGPFRALGRSASLAVRASGRVIWIRLLGYLVWFAVRFALGAGWMAVTSAFLTTVRGDWLDYAVPVAFALANTVAYAALACLDAVLLVEARIRTEGLDIAINRRRARGQDEAAELVAVR</sequence>
<dbReference type="RefSeq" id="WP_196417766.1">
    <property type="nucleotide sequence ID" value="NZ_JADQTO010000017.1"/>
</dbReference>
<feature type="transmembrane region" description="Helical" evidence="1">
    <location>
        <begin position="133"/>
        <end position="152"/>
    </location>
</feature>
<evidence type="ECO:0000313" key="3">
    <source>
        <dbReference type="Proteomes" id="UP000598146"/>
    </source>
</evidence>
<accession>A0A931CGD2</accession>
<gene>
    <name evidence="2" type="ORF">I4J89_31630</name>
</gene>
<organism evidence="2 3">
    <name type="scientific">Actinoplanes aureus</name>
    <dbReference type="NCBI Taxonomy" id="2792083"/>
    <lineage>
        <taxon>Bacteria</taxon>
        <taxon>Bacillati</taxon>
        <taxon>Actinomycetota</taxon>
        <taxon>Actinomycetes</taxon>
        <taxon>Micromonosporales</taxon>
        <taxon>Micromonosporaceae</taxon>
        <taxon>Actinoplanes</taxon>
    </lineage>
</organism>
<feature type="transmembrane region" description="Helical" evidence="1">
    <location>
        <begin position="60"/>
        <end position="87"/>
    </location>
</feature>
<feature type="transmembrane region" description="Helical" evidence="1">
    <location>
        <begin position="216"/>
        <end position="238"/>
    </location>
</feature>
<keyword evidence="1" id="KW-1133">Transmembrane helix</keyword>
<feature type="transmembrane region" description="Helical" evidence="1">
    <location>
        <begin position="108"/>
        <end position="127"/>
    </location>
</feature>
<dbReference type="AlphaFoldDB" id="A0A931CGD2"/>
<reference evidence="2" key="1">
    <citation type="submission" date="2020-11" db="EMBL/GenBank/DDBJ databases">
        <title>Isolation and identification of active actinomycetes.</title>
        <authorList>
            <person name="Sun X."/>
        </authorList>
    </citation>
    <scope>NUCLEOTIDE SEQUENCE</scope>
    <source>
        <strain evidence="2">NEAU-A11</strain>
    </source>
</reference>
<proteinExistence type="predicted"/>
<protein>
    <submittedName>
        <fullName evidence="2">Uncharacterized protein</fullName>
    </submittedName>
</protein>
<dbReference type="EMBL" id="JADQTO010000017">
    <property type="protein sequence ID" value="MBG0566006.1"/>
    <property type="molecule type" value="Genomic_DNA"/>
</dbReference>
<evidence type="ECO:0000313" key="2">
    <source>
        <dbReference type="EMBL" id="MBG0566006.1"/>
    </source>
</evidence>
<keyword evidence="3" id="KW-1185">Reference proteome</keyword>
<dbReference type="Proteomes" id="UP000598146">
    <property type="component" value="Unassembled WGS sequence"/>
</dbReference>
<comment type="caution">
    <text evidence="2">The sequence shown here is derived from an EMBL/GenBank/DDBJ whole genome shotgun (WGS) entry which is preliminary data.</text>
</comment>
<keyword evidence="1" id="KW-0472">Membrane</keyword>
<feature type="transmembrane region" description="Helical" evidence="1">
    <location>
        <begin position="173"/>
        <end position="196"/>
    </location>
</feature>
<name>A0A931CGD2_9ACTN</name>
<keyword evidence="1" id="KW-0812">Transmembrane</keyword>
<evidence type="ECO:0000256" key="1">
    <source>
        <dbReference type="SAM" id="Phobius"/>
    </source>
</evidence>